<evidence type="ECO:0000313" key="2">
    <source>
        <dbReference type="Proteomes" id="UP000614601"/>
    </source>
</evidence>
<dbReference type="SUPFAM" id="SSF50630">
    <property type="entry name" value="Acid proteases"/>
    <property type="match status" value="1"/>
</dbReference>
<dbReference type="EMBL" id="CAJFCW020000006">
    <property type="protein sequence ID" value="CAG9124427.1"/>
    <property type="molecule type" value="Genomic_DNA"/>
</dbReference>
<dbReference type="Proteomes" id="UP000614601">
    <property type="component" value="Unassembled WGS sequence"/>
</dbReference>
<accession>A0A811LND1</accession>
<dbReference type="AlphaFoldDB" id="A0A811LND1"/>
<gene>
    <name evidence="1" type="ORF">BOKJ2_LOCUS12659</name>
</gene>
<reference evidence="1" key="1">
    <citation type="submission" date="2020-09" db="EMBL/GenBank/DDBJ databases">
        <authorList>
            <person name="Kikuchi T."/>
        </authorList>
    </citation>
    <scope>NUCLEOTIDE SEQUENCE</scope>
    <source>
        <strain evidence="1">SH1</strain>
    </source>
</reference>
<keyword evidence="2" id="KW-1185">Reference proteome</keyword>
<dbReference type="InterPro" id="IPR021109">
    <property type="entry name" value="Peptidase_aspartic_dom_sf"/>
</dbReference>
<name>A0A811LND1_9BILA</name>
<proteinExistence type="predicted"/>
<dbReference type="Proteomes" id="UP000783686">
    <property type="component" value="Unassembled WGS sequence"/>
</dbReference>
<dbReference type="EMBL" id="CAJFDH010000006">
    <property type="protein sequence ID" value="CAD5228400.1"/>
    <property type="molecule type" value="Genomic_DNA"/>
</dbReference>
<evidence type="ECO:0000313" key="1">
    <source>
        <dbReference type="EMBL" id="CAD5228400.1"/>
    </source>
</evidence>
<sequence length="230" mass="26767">MGNKKQKNKKMDGSRWNCGEDNGKKGEVWKECSQPECYTPSKFACSWKEVYICQIFLSPRASNYMSHFGSNLNTIGLGRSRRRQNIVQQLYQSNVISRPVVTKTWFVDTPVQDEYIKLHKLVFGKLDTEYCSGGWSYLTPVSGAFWMFDGYEFYFYSLRKAKKYRLMFSEKTYTGVSTQHISQLVHDNVIISNPRNKMFYYLPNATDNIMLNVNQSEEGMTNWSGDMLSN</sequence>
<organism evidence="1 2">
    <name type="scientific">Bursaphelenchus okinawaensis</name>
    <dbReference type="NCBI Taxonomy" id="465554"/>
    <lineage>
        <taxon>Eukaryota</taxon>
        <taxon>Metazoa</taxon>
        <taxon>Ecdysozoa</taxon>
        <taxon>Nematoda</taxon>
        <taxon>Chromadorea</taxon>
        <taxon>Rhabditida</taxon>
        <taxon>Tylenchina</taxon>
        <taxon>Tylenchomorpha</taxon>
        <taxon>Aphelenchoidea</taxon>
        <taxon>Aphelenchoididae</taxon>
        <taxon>Bursaphelenchus</taxon>
    </lineage>
</organism>
<protein>
    <submittedName>
        <fullName evidence="1">Uncharacterized protein</fullName>
    </submittedName>
</protein>
<comment type="caution">
    <text evidence="1">The sequence shown here is derived from an EMBL/GenBank/DDBJ whole genome shotgun (WGS) entry which is preliminary data.</text>
</comment>